<evidence type="ECO:0000256" key="1">
    <source>
        <dbReference type="SAM" id="MobiDB-lite"/>
    </source>
</evidence>
<dbReference type="AlphaFoldDB" id="A0AAD4S169"/>
<dbReference type="EMBL" id="JAJJMB010016058">
    <property type="protein sequence ID" value="KAI3850185.1"/>
    <property type="molecule type" value="Genomic_DNA"/>
</dbReference>
<feature type="region of interest" description="Disordered" evidence="1">
    <location>
        <begin position="1"/>
        <end position="30"/>
    </location>
</feature>
<accession>A0AAD4S169</accession>
<protein>
    <submittedName>
        <fullName evidence="2">Uncharacterized protein</fullName>
    </submittedName>
</protein>
<reference evidence="2" key="1">
    <citation type="submission" date="2022-04" db="EMBL/GenBank/DDBJ databases">
        <title>A functionally conserved STORR gene fusion in Papaver species that diverged 16.8 million years ago.</title>
        <authorList>
            <person name="Catania T."/>
        </authorList>
    </citation>
    <scope>NUCLEOTIDE SEQUENCE</scope>
    <source>
        <strain evidence="2">S-188037</strain>
    </source>
</reference>
<comment type="caution">
    <text evidence="2">The sequence shown here is derived from an EMBL/GenBank/DDBJ whole genome shotgun (WGS) entry which is preliminary data.</text>
</comment>
<proteinExistence type="predicted"/>
<name>A0AAD4S169_9MAGN</name>
<gene>
    <name evidence="2" type="ORF">MKW98_008487</name>
</gene>
<dbReference type="Proteomes" id="UP001202328">
    <property type="component" value="Unassembled WGS sequence"/>
</dbReference>
<keyword evidence="3" id="KW-1185">Reference proteome</keyword>
<organism evidence="2 3">
    <name type="scientific">Papaver atlanticum</name>
    <dbReference type="NCBI Taxonomy" id="357466"/>
    <lineage>
        <taxon>Eukaryota</taxon>
        <taxon>Viridiplantae</taxon>
        <taxon>Streptophyta</taxon>
        <taxon>Embryophyta</taxon>
        <taxon>Tracheophyta</taxon>
        <taxon>Spermatophyta</taxon>
        <taxon>Magnoliopsida</taxon>
        <taxon>Ranunculales</taxon>
        <taxon>Papaveraceae</taxon>
        <taxon>Papaveroideae</taxon>
        <taxon>Papaver</taxon>
    </lineage>
</organism>
<sequence>MTLPSRLKRSKRTKYEPCLSGTPAKETGVQVQEKSFFKARYDGTHTKQPHPSNSKRKNSASNLIRRIGTWMRWKAEWK</sequence>
<evidence type="ECO:0000313" key="2">
    <source>
        <dbReference type="EMBL" id="KAI3850185.1"/>
    </source>
</evidence>
<evidence type="ECO:0000313" key="3">
    <source>
        <dbReference type="Proteomes" id="UP001202328"/>
    </source>
</evidence>
<feature type="region of interest" description="Disordered" evidence="1">
    <location>
        <begin position="42"/>
        <end position="61"/>
    </location>
</feature>
<feature type="compositionally biased region" description="Basic residues" evidence="1">
    <location>
        <begin position="1"/>
        <end position="12"/>
    </location>
</feature>